<dbReference type="InterPro" id="IPR005843">
    <property type="entry name" value="A-D-PHexomutase_C"/>
</dbReference>
<dbReference type="GO" id="GO:0004610">
    <property type="term" value="F:phosphoacetylglucosamine mutase activity"/>
    <property type="evidence" value="ECO:0007669"/>
    <property type="project" value="UniProtKB-EC"/>
</dbReference>
<evidence type="ECO:0000259" key="7">
    <source>
        <dbReference type="Pfam" id="PF02878"/>
    </source>
</evidence>
<protein>
    <submittedName>
        <fullName evidence="9">Phosphoacetylglucosamine mutase</fullName>
        <ecNumber evidence="9">5.4.2.3</ecNumber>
    </submittedName>
</protein>
<dbReference type="OrthoDB" id="1928at2759"/>
<dbReference type="Gene3D" id="3.30.310.50">
    <property type="entry name" value="Alpha-D-phosphohexomutase, C-terminal domain"/>
    <property type="match status" value="1"/>
</dbReference>
<feature type="domain" description="Alpha-D-phosphohexomutase C-terminal" evidence="6">
    <location>
        <begin position="514"/>
        <end position="551"/>
    </location>
</feature>
<dbReference type="InterPro" id="IPR049022">
    <property type="entry name" value="AMG1_III"/>
</dbReference>
<evidence type="ECO:0000256" key="5">
    <source>
        <dbReference type="ARBA" id="ARBA00023235"/>
    </source>
</evidence>
<proteinExistence type="inferred from homology"/>
<dbReference type="GO" id="GO:0005975">
    <property type="term" value="P:carbohydrate metabolic process"/>
    <property type="evidence" value="ECO:0007669"/>
    <property type="project" value="InterPro"/>
</dbReference>
<keyword evidence="10" id="KW-1185">Reference proteome</keyword>
<evidence type="ECO:0000256" key="1">
    <source>
        <dbReference type="ARBA" id="ARBA00001946"/>
    </source>
</evidence>
<evidence type="ECO:0000313" key="10">
    <source>
        <dbReference type="Proteomes" id="UP000198406"/>
    </source>
</evidence>
<sequence length="567" mass="61786">MHLPTKLPPEVSPEKLLQLLQEHPPGDTFLNYGTAGFRYDAAILSPIMVRVGIVATLRSWQKQAPVGVMVTASHNDESYNGVKIADPDGGMMTSDGETLAVEMANERDIQRLLQKIEQFKTKSDFVPIIHVGRDTRTHSPALCDLVVQTARAMGSAIIDHGIITTPMLHHAVLHGNREYLPLLIPPRPDVTGYFSLLAQSYHALLATSHTARDRRAPLVVDAACGVGYAHAQTLHQAIQDLDPTHRPLLVLNAPGTGPLNEKCGSEHVQKALQPPTFYDATADLSTQYCASLDGDADRIVFFNVRDDQMRLQDGDKIACLLCRFLQAEYQALQADAPSLPPIRLGVVQTAYANGASTHYLEQVLGPEGIVIAKTGVKYVHHAAAEHFDVGVYFEANGHGTVLFGPAFYECMAQADTVLRGKRCRGSVALQRLSVLPALVNQAVGDALSDLLLVDAILQIQGWSPPDWDAIYTDLPSRQAKVLVKDRNIIQTNENETKCLSPVQVQEELEIAMAEVKGRAFIRPSGTEDVVRVYAEAPTRALANQLATKAAEIVFRLCDGIGEAPVFG</sequence>
<dbReference type="Pfam" id="PF00408">
    <property type="entry name" value="PGM_PMM_IV"/>
    <property type="match status" value="1"/>
</dbReference>
<dbReference type="InterPro" id="IPR016055">
    <property type="entry name" value="A-D-PHexomutase_a/b/a-I/II/III"/>
</dbReference>
<comment type="cofactor">
    <cofactor evidence="1">
        <name>Mg(2+)</name>
        <dbReference type="ChEBI" id="CHEBI:18420"/>
    </cofactor>
</comment>
<evidence type="ECO:0000256" key="4">
    <source>
        <dbReference type="ARBA" id="ARBA00022842"/>
    </source>
</evidence>
<evidence type="ECO:0000256" key="2">
    <source>
        <dbReference type="ARBA" id="ARBA00010231"/>
    </source>
</evidence>
<dbReference type="Proteomes" id="UP000198406">
    <property type="component" value="Unassembled WGS sequence"/>
</dbReference>
<evidence type="ECO:0000259" key="8">
    <source>
        <dbReference type="Pfam" id="PF21404"/>
    </source>
</evidence>
<dbReference type="GO" id="GO:0046872">
    <property type="term" value="F:metal ion binding"/>
    <property type="evidence" value="ECO:0007669"/>
    <property type="project" value="UniProtKB-KW"/>
</dbReference>
<dbReference type="EC" id="5.4.2.3" evidence="9"/>
<keyword evidence="3" id="KW-0479">Metal-binding</keyword>
<comment type="caution">
    <text evidence="9">The sequence shown here is derived from an EMBL/GenBank/DDBJ whole genome shotgun (WGS) entry which is preliminary data.</text>
</comment>
<keyword evidence="5 9" id="KW-0413">Isomerase</keyword>
<dbReference type="Gene3D" id="3.40.120.10">
    <property type="entry name" value="Alpha-D-Glucose-1,6-Bisphosphate, subunit A, domain 3"/>
    <property type="match status" value="2"/>
</dbReference>
<accession>A0A1Z5JP14</accession>
<gene>
    <name evidence="9" type="ORF">FisN_8Lh190</name>
</gene>
<dbReference type="InterPro" id="IPR005844">
    <property type="entry name" value="A-D-PHexomutase_a/b/a-I"/>
</dbReference>
<feature type="domain" description="Alpha-D-phosphohexomutase alpha/beta/alpha" evidence="7">
    <location>
        <begin position="62"/>
        <end position="98"/>
    </location>
</feature>
<feature type="domain" description="Alpha-D-phosphohexomutase alpha/beta/alpha" evidence="7">
    <location>
        <begin position="109"/>
        <end position="174"/>
    </location>
</feature>
<dbReference type="SUPFAM" id="SSF55957">
    <property type="entry name" value="Phosphoglucomutase, C-terminal domain"/>
    <property type="match status" value="1"/>
</dbReference>
<dbReference type="GO" id="GO:0006048">
    <property type="term" value="P:UDP-N-acetylglucosamine biosynthetic process"/>
    <property type="evidence" value="ECO:0007669"/>
    <property type="project" value="TreeGrafter"/>
</dbReference>
<dbReference type="FunFam" id="3.30.310.50:FF:000003">
    <property type="entry name" value="Phosphoacetylglucosamine mutase"/>
    <property type="match status" value="1"/>
</dbReference>
<dbReference type="InParanoid" id="A0A1Z5JP14"/>
<reference evidence="9 10" key="1">
    <citation type="journal article" date="2015" name="Plant Cell">
        <title>Oil accumulation by the oleaginous diatom Fistulifera solaris as revealed by the genome and transcriptome.</title>
        <authorList>
            <person name="Tanaka T."/>
            <person name="Maeda Y."/>
            <person name="Veluchamy A."/>
            <person name="Tanaka M."/>
            <person name="Abida H."/>
            <person name="Marechal E."/>
            <person name="Bowler C."/>
            <person name="Muto M."/>
            <person name="Sunaga Y."/>
            <person name="Tanaka M."/>
            <person name="Yoshino T."/>
            <person name="Taniguchi T."/>
            <person name="Fukuda Y."/>
            <person name="Nemoto M."/>
            <person name="Matsumoto M."/>
            <person name="Wong P.S."/>
            <person name="Aburatani S."/>
            <person name="Fujibuchi W."/>
        </authorList>
    </citation>
    <scope>NUCLEOTIDE SEQUENCE [LARGE SCALE GENOMIC DNA]</scope>
    <source>
        <strain evidence="9 10">JPCC DA0580</strain>
    </source>
</reference>
<keyword evidence="4" id="KW-0460">Magnesium</keyword>
<evidence type="ECO:0000259" key="6">
    <source>
        <dbReference type="Pfam" id="PF00408"/>
    </source>
</evidence>
<evidence type="ECO:0000256" key="3">
    <source>
        <dbReference type="ARBA" id="ARBA00022723"/>
    </source>
</evidence>
<dbReference type="Pfam" id="PF21404">
    <property type="entry name" value="AMG1_III"/>
    <property type="match status" value="1"/>
</dbReference>
<dbReference type="PANTHER" id="PTHR45955">
    <property type="entry name" value="PHOSPHOACETYLGLUCOSAMINE MUTASE"/>
    <property type="match status" value="1"/>
</dbReference>
<evidence type="ECO:0000313" key="9">
    <source>
        <dbReference type="EMBL" id="GAX15511.1"/>
    </source>
</evidence>
<feature type="domain" description="Phosphoacetylglucosamine mutase AMG1" evidence="8">
    <location>
        <begin position="313"/>
        <end position="462"/>
    </location>
</feature>
<dbReference type="SUPFAM" id="SSF53738">
    <property type="entry name" value="Phosphoglucomutase, first 3 domains"/>
    <property type="match status" value="3"/>
</dbReference>
<dbReference type="AlphaFoldDB" id="A0A1Z5JP14"/>
<dbReference type="Pfam" id="PF02878">
    <property type="entry name" value="PGM_PMM_I"/>
    <property type="match status" value="2"/>
</dbReference>
<dbReference type="PANTHER" id="PTHR45955:SF1">
    <property type="entry name" value="PHOSPHOACETYLGLUCOSAMINE MUTASE"/>
    <property type="match status" value="1"/>
</dbReference>
<comment type="similarity">
    <text evidence="2">Belongs to the phosphohexose mutase family.</text>
</comment>
<organism evidence="9 10">
    <name type="scientific">Fistulifera solaris</name>
    <name type="common">Oleaginous diatom</name>
    <dbReference type="NCBI Taxonomy" id="1519565"/>
    <lineage>
        <taxon>Eukaryota</taxon>
        <taxon>Sar</taxon>
        <taxon>Stramenopiles</taxon>
        <taxon>Ochrophyta</taxon>
        <taxon>Bacillariophyta</taxon>
        <taxon>Bacillariophyceae</taxon>
        <taxon>Bacillariophycidae</taxon>
        <taxon>Naviculales</taxon>
        <taxon>Naviculaceae</taxon>
        <taxon>Fistulifera</taxon>
    </lineage>
</organism>
<dbReference type="EMBL" id="BDSP01000092">
    <property type="protein sequence ID" value="GAX15511.1"/>
    <property type="molecule type" value="Genomic_DNA"/>
</dbReference>
<dbReference type="InterPro" id="IPR036900">
    <property type="entry name" value="A-D-PHexomutase_C_sf"/>
</dbReference>
<name>A0A1Z5JP14_FISSO</name>